<feature type="transmembrane region" description="Helical" evidence="8">
    <location>
        <begin position="92"/>
        <end position="112"/>
    </location>
</feature>
<gene>
    <name evidence="10" type="ORF">IPOD504_LOCUS4955</name>
</gene>
<evidence type="ECO:0000256" key="4">
    <source>
        <dbReference type="ARBA" id="ARBA00022692"/>
    </source>
</evidence>
<dbReference type="PROSITE" id="PS50262">
    <property type="entry name" value="G_PROTEIN_RECEP_F1_2"/>
    <property type="match status" value="1"/>
</dbReference>
<dbReference type="PRINTS" id="PR00237">
    <property type="entry name" value="GPCRRHODOPSN"/>
</dbReference>
<dbReference type="EMBL" id="OW152828">
    <property type="protein sequence ID" value="CAH2045143.1"/>
    <property type="molecule type" value="Genomic_DNA"/>
</dbReference>
<comment type="similarity">
    <text evidence="2 7">Belongs to the G-protein coupled receptor 1 family.</text>
</comment>
<keyword evidence="6 8" id="KW-0472">Membrane</keyword>
<dbReference type="Proteomes" id="UP000837857">
    <property type="component" value="Chromosome 16"/>
</dbReference>
<keyword evidence="3" id="KW-1003">Cell membrane</keyword>
<evidence type="ECO:0000256" key="2">
    <source>
        <dbReference type="ARBA" id="ARBA00010663"/>
    </source>
</evidence>
<name>A0ABN8I3T4_9NEOP</name>
<organism evidence="10 11">
    <name type="scientific">Iphiclides podalirius</name>
    <name type="common">scarce swallowtail</name>
    <dbReference type="NCBI Taxonomy" id="110791"/>
    <lineage>
        <taxon>Eukaryota</taxon>
        <taxon>Metazoa</taxon>
        <taxon>Ecdysozoa</taxon>
        <taxon>Arthropoda</taxon>
        <taxon>Hexapoda</taxon>
        <taxon>Insecta</taxon>
        <taxon>Pterygota</taxon>
        <taxon>Neoptera</taxon>
        <taxon>Endopterygota</taxon>
        <taxon>Lepidoptera</taxon>
        <taxon>Glossata</taxon>
        <taxon>Ditrysia</taxon>
        <taxon>Papilionoidea</taxon>
        <taxon>Papilionidae</taxon>
        <taxon>Papilioninae</taxon>
        <taxon>Iphiclides</taxon>
    </lineage>
</organism>
<reference evidence="10" key="1">
    <citation type="submission" date="2022-03" db="EMBL/GenBank/DDBJ databases">
        <authorList>
            <person name="Martin H S."/>
        </authorList>
    </citation>
    <scope>NUCLEOTIDE SEQUENCE</scope>
</reference>
<evidence type="ECO:0000256" key="3">
    <source>
        <dbReference type="ARBA" id="ARBA00022475"/>
    </source>
</evidence>
<feature type="transmembrane region" description="Helical" evidence="8">
    <location>
        <begin position="167"/>
        <end position="190"/>
    </location>
</feature>
<evidence type="ECO:0000256" key="5">
    <source>
        <dbReference type="ARBA" id="ARBA00022989"/>
    </source>
</evidence>
<feature type="transmembrane region" description="Helical" evidence="8">
    <location>
        <begin position="57"/>
        <end position="80"/>
    </location>
</feature>
<dbReference type="SUPFAM" id="SSF81321">
    <property type="entry name" value="Family A G protein-coupled receptor-like"/>
    <property type="match status" value="1"/>
</dbReference>
<evidence type="ECO:0000259" key="9">
    <source>
        <dbReference type="PROSITE" id="PS50262"/>
    </source>
</evidence>
<dbReference type="PANTHER" id="PTHR22750">
    <property type="entry name" value="G-PROTEIN COUPLED RECEPTOR"/>
    <property type="match status" value="1"/>
</dbReference>
<evidence type="ECO:0000313" key="11">
    <source>
        <dbReference type="Proteomes" id="UP000837857"/>
    </source>
</evidence>
<dbReference type="Gene3D" id="1.20.1070.10">
    <property type="entry name" value="Rhodopsin 7-helix transmembrane proteins"/>
    <property type="match status" value="2"/>
</dbReference>
<dbReference type="PROSITE" id="PS00237">
    <property type="entry name" value="G_PROTEIN_RECEP_F1_1"/>
    <property type="match status" value="1"/>
</dbReference>
<sequence length="477" mass="53792">MNPNEPAYRDSGTLSNLISANITAFTNDSEVTQRNLFDLYEVYRNKEREQLSAYRSVAYVFGAVIFLSNLTVVVSSGLILKKGQQPKSTYLLLGNVSLADTIIGISIIFGASVENSSSSNPLCIFQIGMLVCPAMVSIFSVGMIAVDRYIFILHGLYYQRWCSTTKVRISIVCIWMIGVTLGFMPATGWINKELVKSKCAYVSLFPGILILINSLLSIVPIILVAVLYSIILVKALKNVDQINTTMKTVRVRSSDNTPEMRIYRGHGKATAHSVKCAPKAHKSVIKRSASFEVIDIRKPSLLKHLKDKSRSIENLSNGQNEELNKFTAVPVNRNTSNVSIFTISTPSTLNGPLTDDRHPPNKIAKALTNCKIRHRERIKEPNKWRAIIIVMLTTGSFIFTWIPFFITVIFFVFCEDKLVNPECIDLRILLRGPIGALAFCNSILNPLIYAWWHKGFQRTAKMYFHKYIKRMFTETYH</sequence>
<evidence type="ECO:0000256" key="7">
    <source>
        <dbReference type="RuleBase" id="RU000688"/>
    </source>
</evidence>
<keyword evidence="7" id="KW-0675">Receptor</keyword>
<feature type="transmembrane region" description="Helical" evidence="8">
    <location>
        <begin position="433"/>
        <end position="452"/>
    </location>
</feature>
<keyword evidence="7" id="KW-0297">G-protein coupled receptor</keyword>
<dbReference type="InterPro" id="IPR000276">
    <property type="entry name" value="GPCR_Rhodpsn"/>
</dbReference>
<evidence type="ECO:0000256" key="1">
    <source>
        <dbReference type="ARBA" id="ARBA00004651"/>
    </source>
</evidence>
<evidence type="ECO:0000256" key="8">
    <source>
        <dbReference type="SAM" id="Phobius"/>
    </source>
</evidence>
<feature type="non-terminal residue" evidence="10">
    <location>
        <position position="477"/>
    </location>
</feature>
<evidence type="ECO:0000256" key="6">
    <source>
        <dbReference type="ARBA" id="ARBA00023136"/>
    </source>
</evidence>
<feature type="transmembrane region" description="Helical" evidence="8">
    <location>
        <begin position="210"/>
        <end position="233"/>
    </location>
</feature>
<proteinExistence type="inferred from homology"/>
<keyword evidence="4 7" id="KW-0812">Transmembrane</keyword>
<dbReference type="Pfam" id="PF00001">
    <property type="entry name" value="7tm_1"/>
    <property type="match status" value="1"/>
</dbReference>
<protein>
    <recommendedName>
        <fullName evidence="9">G-protein coupled receptors family 1 profile domain-containing protein</fullName>
    </recommendedName>
</protein>
<keyword evidence="11" id="KW-1185">Reference proteome</keyword>
<feature type="transmembrane region" description="Helical" evidence="8">
    <location>
        <begin position="124"/>
        <end position="146"/>
    </location>
</feature>
<dbReference type="InterPro" id="IPR017452">
    <property type="entry name" value="GPCR_Rhodpsn_7TM"/>
</dbReference>
<comment type="subcellular location">
    <subcellularLocation>
        <location evidence="1">Cell membrane</location>
        <topology evidence="1">Multi-pass membrane protein</topology>
    </subcellularLocation>
</comment>
<feature type="transmembrane region" description="Helical" evidence="8">
    <location>
        <begin position="386"/>
        <end position="413"/>
    </location>
</feature>
<keyword evidence="5 8" id="KW-1133">Transmembrane helix</keyword>
<accession>A0ABN8I3T4</accession>
<keyword evidence="7" id="KW-0807">Transducer</keyword>
<feature type="domain" description="G-protein coupled receptors family 1 profile" evidence="9">
    <location>
        <begin position="68"/>
        <end position="449"/>
    </location>
</feature>
<evidence type="ECO:0000313" key="10">
    <source>
        <dbReference type="EMBL" id="CAH2045143.1"/>
    </source>
</evidence>